<name>A0A3P3R8R5_9EURY</name>
<feature type="domain" description="Peptidase M24" evidence="1">
    <location>
        <begin position="153"/>
        <end position="375"/>
    </location>
</feature>
<sequence>MALSYPRVASHLEQTDTDGYLIDADGDDSNQYYLSGYHAPDSFVTLYADGDVSLLVSNLEYTRATTDSDADVVRQLSEFGYWEKAAEMDPRNAGKLATADFLADTGIESVSVPHSFPTSTADVLREHGIDVVWDEEYVLTEVRAVKSEREIAHIRETQRANEAAMAVAEELLERATVDDGVLHLGNEVLTSETVRERIEITLLERECGMNDCIVAAGAAAARGHDSGSGPLEANAPIIIDIFPRHKRTRYFADMTRTFVKGDPSDRVKEWYELAHEAYEAALATLQAGVSGEAVDRAVCDVFEAEGYPTLRTDGSTEDGFTSSTGHGVGLDVHEAPHLAQQGEKLEAGHVVTVEPGLYEQGTGGVRIEDLLVVTDDGYENLTEYPRDLRVV</sequence>
<dbReference type="Gene3D" id="3.90.230.10">
    <property type="entry name" value="Creatinase/methionine aminopeptidase superfamily"/>
    <property type="match status" value="1"/>
</dbReference>
<comment type="caution">
    <text evidence="3">The sequence shown here is derived from an EMBL/GenBank/DDBJ whole genome shotgun (WGS) entry which is preliminary data.</text>
</comment>
<dbReference type="InterPro" id="IPR000587">
    <property type="entry name" value="Creatinase_N"/>
</dbReference>
<keyword evidence="4" id="KW-1185">Reference proteome</keyword>
<dbReference type="Pfam" id="PF00557">
    <property type="entry name" value="Peptidase_M24"/>
    <property type="match status" value="1"/>
</dbReference>
<dbReference type="GO" id="GO:0004177">
    <property type="term" value="F:aminopeptidase activity"/>
    <property type="evidence" value="ECO:0007669"/>
    <property type="project" value="UniProtKB-KW"/>
</dbReference>
<dbReference type="InterPro" id="IPR000994">
    <property type="entry name" value="Pept_M24"/>
</dbReference>
<dbReference type="InterPro" id="IPR029149">
    <property type="entry name" value="Creatin/AminoP/Spt16_N"/>
</dbReference>
<dbReference type="SUPFAM" id="SSF53092">
    <property type="entry name" value="Creatinase/prolidase N-terminal domain"/>
    <property type="match status" value="1"/>
</dbReference>
<dbReference type="AlphaFoldDB" id="A0A3P3R8R5"/>
<keyword evidence="3" id="KW-0645">Protease</keyword>
<dbReference type="PANTHER" id="PTHR46112:SF2">
    <property type="entry name" value="XAA-PRO AMINOPEPTIDASE P-RELATED"/>
    <property type="match status" value="1"/>
</dbReference>
<dbReference type="EMBL" id="RRCH01000026">
    <property type="protein sequence ID" value="RRJ29775.1"/>
    <property type="molecule type" value="Genomic_DNA"/>
</dbReference>
<dbReference type="Gene3D" id="3.40.350.10">
    <property type="entry name" value="Creatinase/prolidase N-terminal domain"/>
    <property type="match status" value="1"/>
</dbReference>
<dbReference type="Pfam" id="PF01321">
    <property type="entry name" value="Creatinase_N"/>
    <property type="match status" value="1"/>
</dbReference>
<dbReference type="OrthoDB" id="1346at2157"/>
<dbReference type="Proteomes" id="UP000282322">
    <property type="component" value="Unassembled WGS sequence"/>
</dbReference>
<feature type="domain" description="Creatinase N-terminal" evidence="2">
    <location>
        <begin position="8"/>
        <end position="122"/>
    </location>
</feature>
<dbReference type="InterPro" id="IPR036005">
    <property type="entry name" value="Creatinase/aminopeptidase-like"/>
</dbReference>
<evidence type="ECO:0000259" key="2">
    <source>
        <dbReference type="Pfam" id="PF01321"/>
    </source>
</evidence>
<organism evidence="3 4">
    <name type="scientific">Halocatena pleomorpha</name>
    <dbReference type="NCBI Taxonomy" id="1785090"/>
    <lineage>
        <taxon>Archaea</taxon>
        <taxon>Methanobacteriati</taxon>
        <taxon>Methanobacteriota</taxon>
        <taxon>Stenosarchaea group</taxon>
        <taxon>Halobacteria</taxon>
        <taxon>Halobacteriales</taxon>
        <taxon>Natronomonadaceae</taxon>
        <taxon>Halocatena</taxon>
    </lineage>
</organism>
<protein>
    <submittedName>
        <fullName evidence="3">Aminopeptidase P family protein</fullName>
    </submittedName>
</protein>
<keyword evidence="3" id="KW-0378">Hydrolase</keyword>
<dbReference type="InterPro" id="IPR050659">
    <property type="entry name" value="Peptidase_M24B"/>
</dbReference>
<evidence type="ECO:0000259" key="1">
    <source>
        <dbReference type="Pfam" id="PF00557"/>
    </source>
</evidence>
<dbReference type="SUPFAM" id="SSF55920">
    <property type="entry name" value="Creatinase/aminopeptidase"/>
    <property type="match status" value="1"/>
</dbReference>
<proteinExistence type="predicted"/>
<gene>
    <name evidence="3" type="ORF">EIK79_11830</name>
</gene>
<reference evidence="3 4" key="1">
    <citation type="submission" date="2018-11" db="EMBL/GenBank/DDBJ databases">
        <title>Taxonoimc description of Halomarina strain SPP-AMP-1.</title>
        <authorList>
            <person name="Pal Y."/>
            <person name="Srinivasana K."/>
            <person name="Verma A."/>
            <person name="Kumar P."/>
        </authorList>
    </citation>
    <scope>NUCLEOTIDE SEQUENCE [LARGE SCALE GENOMIC DNA]</scope>
    <source>
        <strain evidence="3 4">SPP-AMP-1</strain>
    </source>
</reference>
<evidence type="ECO:0000313" key="4">
    <source>
        <dbReference type="Proteomes" id="UP000282322"/>
    </source>
</evidence>
<evidence type="ECO:0000313" key="3">
    <source>
        <dbReference type="EMBL" id="RRJ29775.1"/>
    </source>
</evidence>
<dbReference type="RefSeq" id="WP_124955325.1">
    <property type="nucleotide sequence ID" value="NZ_RRCH01000026.1"/>
</dbReference>
<accession>A0A3P3R8R5</accession>
<keyword evidence="3" id="KW-0031">Aminopeptidase</keyword>
<dbReference type="PANTHER" id="PTHR46112">
    <property type="entry name" value="AMINOPEPTIDASE"/>
    <property type="match status" value="1"/>
</dbReference>